<feature type="compositionally biased region" description="Low complexity" evidence="1">
    <location>
        <begin position="363"/>
        <end position="376"/>
    </location>
</feature>
<evidence type="ECO:0000256" key="1">
    <source>
        <dbReference type="SAM" id="MobiDB-lite"/>
    </source>
</evidence>
<evidence type="ECO:0000313" key="3">
    <source>
        <dbReference type="EMBL" id="KAF5359891.1"/>
    </source>
</evidence>
<feature type="compositionally biased region" description="Acidic residues" evidence="1">
    <location>
        <begin position="785"/>
        <end position="795"/>
    </location>
</feature>
<feature type="compositionally biased region" description="Polar residues" evidence="1">
    <location>
        <begin position="942"/>
        <end position="959"/>
    </location>
</feature>
<feature type="region of interest" description="Disordered" evidence="1">
    <location>
        <begin position="632"/>
        <end position="678"/>
    </location>
</feature>
<reference evidence="3 4" key="1">
    <citation type="journal article" date="2020" name="ISME J.">
        <title>Uncovering the hidden diversity of litter-decomposition mechanisms in mushroom-forming fungi.</title>
        <authorList>
            <person name="Floudas D."/>
            <person name="Bentzer J."/>
            <person name="Ahren D."/>
            <person name="Johansson T."/>
            <person name="Persson P."/>
            <person name="Tunlid A."/>
        </authorList>
    </citation>
    <scope>NUCLEOTIDE SEQUENCE [LARGE SCALE GENOMIC DNA]</scope>
    <source>
        <strain evidence="3 4">CBS 146.42</strain>
    </source>
</reference>
<gene>
    <name evidence="3" type="ORF">D9756_002944</name>
</gene>
<dbReference type="InterPro" id="IPR000195">
    <property type="entry name" value="Rab-GAP-TBC_dom"/>
</dbReference>
<dbReference type="Pfam" id="PF00566">
    <property type="entry name" value="RabGAP-TBC"/>
    <property type="match status" value="1"/>
</dbReference>
<proteinExistence type="predicted"/>
<dbReference type="PANTHER" id="PTHR47219:SF20">
    <property type="entry name" value="TBC1 DOMAIN FAMILY MEMBER 2B"/>
    <property type="match status" value="1"/>
</dbReference>
<feature type="region of interest" description="Disordered" evidence="1">
    <location>
        <begin position="828"/>
        <end position="885"/>
    </location>
</feature>
<dbReference type="GO" id="GO:0031267">
    <property type="term" value="F:small GTPase binding"/>
    <property type="evidence" value="ECO:0007669"/>
    <property type="project" value="TreeGrafter"/>
</dbReference>
<dbReference type="InterPro" id="IPR050302">
    <property type="entry name" value="Rab_GAP_TBC_domain"/>
</dbReference>
<evidence type="ECO:0000313" key="4">
    <source>
        <dbReference type="Proteomes" id="UP000559027"/>
    </source>
</evidence>
<protein>
    <recommendedName>
        <fullName evidence="2">Rab-GAP TBC domain-containing protein</fullName>
    </recommendedName>
</protein>
<feature type="region of interest" description="Disordered" evidence="1">
    <location>
        <begin position="939"/>
        <end position="959"/>
    </location>
</feature>
<feature type="region of interest" description="Disordered" evidence="1">
    <location>
        <begin position="403"/>
        <end position="430"/>
    </location>
</feature>
<feature type="compositionally biased region" description="Low complexity" evidence="1">
    <location>
        <begin position="874"/>
        <end position="885"/>
    </location>
</feature>
<organism evidence="3 4">
    <name type="scientific">Leucocoprinus leucothites</name>
    <dbReference type="NCBI Taxonomy" id="201217"/>
    <lineage>
        <taxon>Eukaryota</taxon>
        <taxon>Fungi</taxon>
        <taxon>Dikarya</taxon>
        <taxon>Basidiomycota</taxon>
        <taxon>Agaricomycotina</taxon>
        <taxon>Agaricomycetes</taxon>
        <taxon>Agaricomycetidae</taxon>
        <taxon>Agaricales</taxon>
        <taxon>Agaricineae</taxon>
        <taxon>Agaricaceae</taxon>
        <taxon>Leucocoprinus</taxon>
    </lineage>
</organism>
<dbReference type="PROSITE" id="PS50086">
    <property type="entry name" value="TBC_RABGAP"/>
    <property type="match status" value="1"/>
</dbReference>
<feature type="compositionally biased region" description="Low complexity" evidence="1">
    <location>
        <begin position="657"/>
        <end position="672"/>
    </location>
</feature>
<dbReference type="Gene3D" id="1.10.8.270">
    <property type="entry name" value="putative rabgap domain of human tbc1 domain family member 14 like domains"/>
    <property type="match status" value="1"/>
</dbReference>
<sequence length="1282" mass="139628">MASSHLKTPAHSHPLSSEDLPSRGRRSRDPPRSESKNATNYFALKAQLEQDTPGAPNWDGSVRGYNKLNKRNYSGARGRDKPSAVSLWDAQQQDIPPPIFVVGSSKDYIPPPKRHDPEFVITEVFHSEQYSPLVTEHVLDTKWHECSDDALEGAISKLTSIEEPGDVVNHPYFTALRILSSAYHSMAYVRQDTEEYRRLMFEKETARKQRADDLLHELQPPEREIARRVIQSIFTNDDENSHQVRRKQSARSLIESLSEAIADEVPLSRSIPKPMTPMPEETTFQLDNPSDSTPDLSVATTEENRQPANDLLSPPLAGTKVPSHTKSPPLENKRRQDRSSAVGDWMGTWWGKPKSSRVQDGQSTITSPGSSSSDNTLPGRAPGRRKSAKSVFGTLGISILNPIPNASTSKRGVVPENPTPAQIVPDDTESARSTAPSVVASVDASVAPSVSPSAISSPIQHSFVPTLAAPTLTTTLDESPKAVSVASVPASSADPPTVVMQGATLRAIVHATRVMTNDPSSILADQGRDTGTLIAKLAMELIKNARDEGIDFRDKPLKEKKEVAPAVKKEETTADRPVVTLSPTSGTDATMSLNRALSMSSEGSKKPKGRAASIRAVASPFTSPLFGSFVRQQQRKPSVPQSSLNQPITTTLQSPLSTNATTAQSTSTQIKSSKPKSVPLESIIPATSKPPTHYLSRPYAHTPLTSRDFRFSIPFAVPPPHPHSASRFSVHSGVGDDGGRPPLTDRYGFMYDVALYDVLLLIRARECGNSAPACLTGVKIADREEDNSWPEDDEASMSGGSGRTRGRDSIEIVKGKCLCDGELDVKSVGSSERVRGDGEEGFQSPTDVQSSSVKSRSSSKSRKRSSISAQTTPLTSTNSSAGGTGSTSLATSILSINDDTPRHACANTIRKLLDQLTEIHDQQQAAQQKEWKVFVKQRSRIKATSNKPGSSTQTSGPTNTLLGLSIGLGLTNDPSVEDEDADELGHTEGLINFAQLGHSSAREERREFDRLVRNGIPLCFRSKVWMECSGALELKEPGSFKDLLEAKAEEGPGSVVSEIEKDVGRTMPLNIFFGGDGAGVDKLRRVLVAYSRRNPAVGYCQGMNLITSTILLVHADEEDAFWMLAVLVEKILPEDFFSPSLLPSRACPLVLLDYVAEHLPKLHAHLTELGIDLGAICFSWFLSLFTDCLPVETLFRVWDVFLVDGLDVLFRIALGILRRNEQELLSCESIPAVYVALENLPTRMWEADKLLQAEAELRPVLVHSDIAAKRNKHVATLSQLMS</sequence>
<dbReference type="PANTHER" id="PTHR47219">
    <property type="entry name" value="RAB GTPASE-ACTIVATING PROTEIN 1-LIKE"/>
    <property type="match status" value="1"/>
</dbReference>
<dbReference type="EMBL" id="JAACJO010000004">
    <property type="protein sequence ID" value="KAF5359891.1"/>
    <property type="molecule type" value="Genomic_DNA"/>
</dbReference>
<dbReference type="Gene3D" id="1.10.472.80">
    <property type="entry name" value="Ypt/Rab-GAP domain of gyp1p, domain 3"/>
    <property type="match status" value="1"/>
</dbReference>
<feature type="domain" description="Rab-GAP TBC" evidence="2">
    <location>
        <begin position="1015"/>
        <end position="1205"/>
    </location>
</feature>
<dbReference type="GO" id="GO:0005096">
    <property type="term" value="F:GTPase activator activity"/>
    <property type="evidence" value="ECO:0007669"/>
    <property type="project" value="TreeGrafter"/>
</dbReference>
<feature type="region of interest" description="Disordered" evidence="1">
    <location>
        <begin position="265"/>
        <end position="389"/>
    </location>
</feature>
<feature type="region of interest" description="Disordered" evidence="1">
    <location>
        <begin position="785"/>
        <end position="807"/>
    </location>
</feature>
<feature type="region of interest" description="Disordered" evidence="1">
    <location>
        <begin position="1"/>
        <end position="63"/>
    </location>
</feature>
<dbReference type="SUPFAM" id="SSF47923">
    <property type="entry name" value="Ypt/Rab-GAP domain of gyp1p"/>
    <property type="match status" value="2"/>
</dbReference>
<keyword evidence="4" id="KW-1185">Reference proteome</keyword>
<dbReference type="FunFam" id="1.10.8.270:FF:000026">
    <property type="entry name" value="TBC (Tre-2/Bub2/Cdc16) domain family"/>
    <property type="match status" value="1"/>
</dbReference>
<feature type="compositionally biased region" description="Polar residues" evidence="1">
    <location>
        <begin position="284"/>
        <end position="301"/>
    </location>
</feature>
<dbReference type="OrthoDB" id="294251at2759"/>
<evidence type="ECO:0000259" key="2">
    <source>
        <dbReference type="PROSITE" id="PS50086"/>
    </source>
</evidence>
<name>A0A8H5G7U8_9AGAR</name>
<feature type="compositionally biased region" description="Polar residues" evidence="1">
    <location>
        <begin position="632"/>
        <end position="656"/>
    </location>
</feature>
<dbReference type="Proteomes" id="UP000559027">
    <property type="component" value="Unassembled WGS sequence"/>
</dbReference>
<comment type="caution">
    <text evidence="3">The sequence shown here is derived from an EMBL/GenBank/DDBJ whole genome shotgun (WGS) entry which is preliminary data.</text>
</comment>
<dbReference type="InterPro" id="IPR035969">
    <property type="entry name" value="Rab-GAP_TBC_sf"/>
</dbReference>
<dbReference type="SMART" id="SM00164">
    <property type="entry name" value="TBC"/>
    <property type="match status" value="1"/>
</dbReference>
<accession>A0A8H5G7U8</accession>